<gene>
    <name evidence="1" type="ORF">FNL38_105106</name>
</gene>
<dbReference type="PANTHER" id="PTHR23026:SF123">
    <property type="entry name" value="NAD(P)H NITROREDUCTASE RV3131-RELATED"/>
    <property type="match status" value="1"/>
</dbReference>
<comment type="caution">
    <text evidence="1">The sequence shown here is derived from an EMBL/GenBank/DDBJ whole genome shotgun (WGS) entry which is preliminary data.</text>
</comment>
<dbReference type="GO" id="GO:0016491">
    <property type="term" value="F:oxidoreductase activity"/>
    <property type="evidence" value="ECO:0007669"/>
    <property type="project" value="InterPro"/>
</dbReference>
<dbReference type="InterPro" id="IPR050627">
    <property type="entry name" value="Nitroreductase/BluB"/>
</dbReference>
<reference evidence="1" key="1">
    <citation type="submission" date="2019-07" db="EMBL/GenBank/DDBJ databases">
        <title>Genomic Encyclopedia of Type Strains, Phase IV (KMG-IV): sequencing the most valuable type-strain genomes for metagenomic binning, comparative biology and taxonomic classification.</title>
        <authorList>
            <person name="Goeker M."/>
        </authorList>
    </citation>
    <scope>NUCLEOTIDE SEQUENCE</scope>
    <source>
        <strain evidence="1">DSM 44596</strain>
    </source>
</reference>
<dbReference type="PANTHER" id="PTHR23026">
    <property type="entry name" value="NADPH NITROREDUCTASE"/>
    <property type="match status" value="1"/>
</dbReference>
<name>A0A652YMY0_NOCGL</name>
<sequence>MVHYASADAETISSAVSYACLAPSVHNIQPWSWRLRRGELSLYVDRRRSIPIEDPSGRQLVISCGAALHHLRVALEHNLLEPIVVTLPDHTDPDLLASITFRGRAEPIGSSAALFSTLERRRTDRRPFDPPRAGALTGLAVNAREFEASMTVIVRRYGAMLDKASRIAAQEHRSDTAYWNELEAWTTPDGAESGVPLGALPDALSSHEDVSARAFPSGHLKIQRGARDNAALVLLSTASDTPKDWLNAGQAVSSVLLHATASHLATCPLTHLTEVEASREIVRDVACRSGETFQNPQIMIRIGLSSHSAETASGQAQLGATEPVVSGRRTVEEVLTVVP</sequence>
<dbReference type="Gene3D" id="3.40.109.10">
    <property type="entry name" value="NADH Oxidase"/>
    <property type="match status" value="1"/>
</dbReference>
<evidence type="ECO:0008006" key="2">
    <source>
        <dbReference type="Google" id="ProtNLM"/>
    </source>
</evidence>
<dbReference type="NCBIfam" id="NF047509">
    <property type="entry name" value="Rv3131_FMN_oxido"/>
    <property type="match status" value="1"/>
</dbReference>
<dbReference type="InterPro" id="IPR000415">
    <property type="entry name" value="Nitroreductase-like"/>
</dbReference>
<evidence type="ECO:0000313" key="1">
    <source>
        <dbReference type="EMBL" id="TYQ02957.1"/>
    </source>
</evidence>
<dbReference type="AlphaFoldDB" id="A0A652YMY0"/>
<protein>
    <recommendedName>
        <fullName evidence="2">Nitroreductase family protein</fullName>
    </recommendedName>
</protein>
<dbReference type="SUPFAM" id="SSF55469">
    <property type="entry name" value="FMN-dependent nitroreductase-like"/>
    <property type="match status" value="1"/>
</dbReference>
<dbReference type="EMBL" id="VNIQ01000005">
    <property type="protein sequence ID" value="TYQ02957.1"/>
    <property type="molecule type" value="Genomic_DNA"/>
</dbReference>
<organism evidence="1">
    <name type="scientific">Nocardia globerula</name>
    <dbReference type="NCBI Taxonomy" id="1818"/>
    <lineage>
        <taxon>Bacteria</taxon>
        <taxon>Bacillati</taxon>
        <taxon>Actinomycetota</taxon>
        <taxon>Actinomycetes</taxon>
        <taxon>Mycobacteriales</taxon>
        <taxon>Nocardiaceae</taxon>
        <taxon>Nocardia</taxon>
    </lineage>
</organism>
<proteinExistence type="predicted"/>
<accession>A0A652YMY0</accession>